<gene>
    <name evidence="1" type="ORF">MLD38_038190</name>
</gene>
<proteinExistence type="predicted"/>
<accession>A0ACB9KYS1</accession>
<name>A0ACB9KYS1_9MYRT</name>
<keyword evidence="2" id="KW-1185">Reference proteome</keyword>
<reference evidence="2" key="1">
    <citation type="journal article" date="2023" name="Front. Plant Sci.">
        <title>Chromosomal-level genome assembly of Melastoma candidum provides insights into trichome evolution.</title>
        <authorList>
            <person name="Zhong Y."/>
            <person name="Wu W."/>
            <person name="Sun C."/>
            <person name="Zou P."/>
            <person name="Liu Y."/>
            <person name="Dai S."/>
            <person name="Zhou R."/>
        </authorList>
    </citation>
    <scope>NUCLEOTIDE SEQUENCE [LARGE SCALE GENOMIC DNA]</scope>
</reference>
<evidence type="ECO:0000313" key="1">
    <source>
        <dbReference type="EMBL" id="KAI4302445.1"/>
    </source>
</evidence>
<comment type="caution">
    <text evidence="1">The sequence shown here is derived from an EMBL/GenBank/DDBJ whole genome shotgun (WGS) entry which is preliminary data.</text>
</comment>
<evidence type="ECO:0000313" key="2">
    <source>
        <dbReference type="Proteomes" id="UP001057402"/>
    </source>
</evidence>
<sequence length="156" mass="17355">MVSREQKRAALREKLQFLRSITNSRAIDETAIVVDASKYIRELKHKVERLSRDISCADSSSEQPRLPEVNVETLEKGYLIQVLSDRSCPGLLVSILEAFEELGLNVMEARVSCTENFQLQAFGGENEDEGGGGIDSQAIESAVVQAVKNWRENNGK</sequence>
<protein>
    <submittedName>
        <fullName evidence="1">Uncharacterized protein</fullName>
    </submittedName>
</protein>
<dbReference type="Proteomes" id="UP001057402">
    <property type="component" value="Chromosome 12"/>
</dbReference>
<organism evidence="1 2">
    <name type="scientific">Melastoma candidum</name>
    <dbReference type="NCBI Taxonomy" id="119954"/>
    <lineage>
        <taxon>Eukaryota</taxon>
        <taxon>Viridiplantae</taxon>
        <taxon>Streptophyta</taxon>
        <taxon>Embryophyta</taxon>
        <taxon>Tracheophyta</taxon>
        <taxon>Spermatophyta</taxon>
        <taxon>Magnoliopsida</taxon>
        <taxon>eudicotyledons</taxon>
        <taxon>Gunneridae</taxon>
        <taxon>Pentapetalae</taxon>
        <taxon>rosids</taxon>
        <taxon>malvids</taxon>
        <taxon>Myrtales</taxon>
        <taxon>Melastomataceae</taxon>
        <taxon>Melastomatoideae</taxon>
        <taxon>Melastomateae</taxon>
        <taxon>Melastoma</taxon>
    </lineage>
</organism>
<dbReference type="EMBL" id="CM042891">
    <property type="protein sequence ID" value="KAI4302445.1"/>
    <property type="molecule type" value="Genomic_DNA"/>
</dbReference>